<organism evidence="13 14">
    <name type="scientific">Halocatena marina</name>
    <dbReference type="NCBI Taxonomy" id="2934937"/>
    <lineage>
        <taxon>Archaea</taxon>
        <taxon>Methanobacteriati</taxon>
        <taxon>Methanobacteriota</taxon>
        <taxon>Stenosarchaea group</taxon>
        <taxon>Halobacteria</taxon>
        <taxon>Halobacteriales</taxon>
        <taxon>Natronomonadaceae</taxon>
        <taxon>Halocatena</taxon>
    </lineage>
</organism>
<dbReference type="EC" id="3.4.24.-" evidence="13"/>
<comment type="cofactor">
    <cofactor evidence="10">
        <name>Zn(2+)</name>
        <dbReference type="ChEBI" id="CHEBI:29105"/>
    </cofactor>
    <text evidence="10">Binds 1 zinc ion per subunit.</text>
</comment>
<evidence type="ECO:0000313" key="14">
    <source>
        <dbReference type="Proteomes" id="UP001596417"/>
    </source>
</evidence>
<evidence type="ECO:0000256" key="8">
    <source>
        <dbReference type="ARBA" id="ARBA00023049"/>
    </source>
</evidence>
<reference evidence="13 14" key="1">
    <citation type="journal article" date="2019" name="Int. J. Syst. Evol. Microbiol.">
        <title>The Global Catalogue of Microorganisms (GCM) 10K type strain sequencing project: providing services to taxonomists for standard genome sequencing and annotation.</title>
        <authorList>
            <consortium name="The Broad Institute Genomics Platform"/>
            <consortium name="The Broad Institute Genome Sequencing Center for Infectious Disease"/>
            <person name="Wu L."/>
            <person name="Ma J."/>
        </authorList>
    </citation>
    <scope>NUCLEOTIDE SEQUENCE [LARGE SCALE GENOMIC DNA]</scope>
    <source>
        <strain evidence="13 14">RDMS1</strain>
    </source>
</reference>
<keyword evidence="4" id="KW-0479">Metal-binding</keyword>
<dbReference type="Proteomes" id="UP001596417">
    <property type="component" value="Unassembled WGS sequence"/>
</dbReference>
<keyword evidence="9 11" id="KW-0472">Membrane</keyword>
<dbReference type="GeneID" id="76200799"/>
<evidence type="ECO:0000256" key="3">
    <source>
        <dbReference type="ARBA" id="ARBA00022692"/>
    </source>
</evidence>
<evidence type="ECO:0000256" key="9">
    <source>
        <dbReference type="ARBA" id="ARBA00023136"/>
    </source>
</evidence>
<keyword evidence="6 10" id="KW-0862">Zinc</keyword>
<dbReference type="CDD" id="cd07327">
    <property type="entry name" value="M48B_HtpX_like"/>
    <property type="match status" value="1"/>
</dbReference>
<keyword evidence="14" id="KW-1185">Reference proteome</keyword>
<protein>
    <submittedName>
        <fullName evidence="13">M48 family metalloprotease</fullName>
        <ecNumber evidence="13">3.4.24.-</ecNumber>
    </submittedName>
</protein>
<evidence type="ECO:0000313" key="13">
    <source>
        <dbReference type="EMBL" id="MFC7191105.1"/>
    </source>
</evidence>
<feature type="domain" description="Peptidase M48" evidence="12">
    <location>
        <begin position="90"/>
        <end position="334"/>
    </location>
</feature>
<comment type="caution">
    <text evidence="13">The sequence shown here is derived from an EMBL/GenBank/DDBJ whole genome shotgun (WGS) entry which is preliminary data.</text>
</comment>
<dbReference type="Pfam" id="PF01435">
    <property type="entry name" value="Peptidase_M48"/>
    <property type="match status" value="1"/>
</dbReference>
<evidence type="ECO:0000256" key="7">
    <source>
        <dbReference type="ARBA" id="ARBA00022989"/>
    </source>
</evidence>
<dbReference type="GO" id="GO:0008237">
    <property type="term" value="F:metallopeptidase activity"/>
    <property type="evidence" value="ECO:0007669"/>
    <property type="project" value="UniProtKB-KW"/>
</dbReference>
<dbReference type="InterPro" id="IPR001915">
    <property type="entry name" value="Peptidase_M48"/>
</dbReference>
<evidence type="ECO:0000256" key="4">
    <source>
        <dbReference type="ARBA" id="ARBA00022723"/>
    </source>
</evidence>
<evidence type="ECO:0000256" key="6">
    <source>
        <dbReference type="ARBA" id="ARBA00022833"/>
    </source>
</evidence>
<dbReference type="Gene3D" id="3.30.2010.10">
    <property type="entry name" value="Metalloproteases ('zincins'), catalytic domain"/>
    <property type="match status" value="1"/>
</dbReference>
<feature type="transmembrane region" description="Helical" evidence="11">
    <location>
        <begin position="198"/>
        <end position="223"/>
    </location>
</feature>
<name>A0ABD5YP75_9EURY</name>
<dbReference type="AlphaFoldDB" id="A0ABD5YP75"/>
<accession>A0ABD5YP75</accession>
<keyword evidence="7 11" id="KW-1133">Transmembrane helix</keyword>
<gene>
    <name evidence="13" type="ORF">ACFQL7_15630</name>
</gene>
<feature type="transmembrane region" description="Helical" evidence="11">
    <location>
        <begin position="12"/>
        <end position="35"/>
    </location>
</feature>
<comment type="similarity">
    <text evidence="10">Belongs to the peptidase M48 family.</text>
</comment>
<keyword evidence="5 10" id="KW-0378">Hydrolase</keyword>
<dbReference type="PANTHER" id="PTHR43221">
    <property type="entry name" value="PROTEASE HTPX"/>
    <property type="match status" value="1"/>
</dbReference>
<keyword evidence="3 11" id="KW-0812">Transmembrane</keyword>
<dbReference type="GO" id="GO:0006508">
    <property type="term" value="P:proteolysis"/>
    <property type="evidence" value="ECO:0007669"/>
    <property type="project" value="UniProtKB-KW"/>
</dbReference>
<keyword evidence="8 10" id="KW-0482">Metalloprotease</keyword>
<keyword evidence="1" id="KW-1003">Cell membrane</keyword>
<dbReference type="GO" id="GO:0046872">
    <property type="term" value="F:metal ion binding"/>
    <property type="evidence" value="ECO:0007669"/>
    <property type="project" value="UniProtKB-KW"/>
</dbReference>
<sequence length="338" mass="36893">MNWSRDWELGVRMAVTLGLLAVVTCVLIGALFGGLTVTARELGSGVFPSTAIEEIGIGATVVVLSIIVYTAFSGDPLVLRGCNAQSVTSAENSAVQQTVERLSQQADLPVPSVVVADTPVPNSYTSGLSSQQATIVVTTGLLEKLDPEELRTVLAHELAHVKHRDAAVMTVASVPLVIARTLYKWVDDRWDWRYGNDYDLLVIPCALCLVVSGAFWLVGRLLFRLLSRYRELAADRGAIALTGSPAALASALETISTQHESLPREDLRSADGSIEAFAVVPVETETVDKPLQLGPNGDQFRTYDRHIYLFQQKIAPFLTTHPSIERRREQLQDIETEI</sequence>
<evidence type="ECO:0000256" key="2">
    <source>
        <dbReference type="ARBA" id="ARBA00022670"/>
    </source>
</evidence>
<evidence type="ECO:0000256" key="1">
    <source>
        <dbReference type="ARBA" id="ARBA00022475"/>
    </source>
</evidence>
<dbReference type="InterPro" id="IPR050083">
    <property type="entry name" value="HtpX_protease"/>
</dbReference>
<evidence type="ECO:0000256" key="10">
    <source>
        <dbReference type="RuleBase" id="RU003983"/>
    </source>
</evidence>
<evidence type="ECO:0000256" key="11">
    <source>
        <dbReference type="SAM" id="Phobius"/>
    </source>
</evidence>
<feature type="transmembrane region" description="Helical" evidence="11">
    <location>
        <begin position="55"/>
        <end position="72"/>
    </location>
</feature>
<evidence type="ECO:0000259" key="12">
    <source>
        <dbReference type="Pfam" id="PF01435"/>
    </source>
</evidence>
<dbReference type="RefSeq" id="WP_264555793.1">
    <property type="nucleotide sequence ID" value="NZ_CP109979.1"/>
</dbReference>
<evidence type="ECO:0000256" key="5">
    <source>
        <dbReference type="ARBA" id="ARBA00022801"/>
    </source>
</evidence>
<dbReference type="PANTHER" id="PTHR43221:SF2">
    <property type="entry name" value="PROTEASE HTPX HOMOLOG"/>
    <property type="match status" value="1"/>
</dbReference>
<proteinExistence type="inferred from homology"/>
<keyword evidence="2 10" id="KW-0645">Protease</keyword>
<dbReference type="EMBL" id="JBHTAX010000001">
    <property type="protein sequence ID" value="MFC7191105.1"/>
    <property type="molecule type" value="Genomic_DNA"/>
</dbReference>